<comment type="similarity">
    <text evidence="1">Belongs to the ATG10 family.</text>
</comment>
<organism evidence="7 8">
    <name type="scientific">Syncephalis pseudoplumigaleata</name>
    <dbReference type="NCBI Taxonomy" id="1712513"/>
    <lineage>
        <taxon>Eukaryota</taxon>
        <taxon>Fungi</taxon>
        <taxon>Fungi incertae sedis</taxon>
        <taxon>Zoopagomycota</taxon>
        <taxon>Zoopagomycotina</taxon>
        <taxon>Zoopagomycetes</taxon>
        <taxon>Zoopagales</taxon>
        <taxon>Piptocephalidaceae</taxon>
        <taxon>Syncephalis</taxon>
    </lineage>
</organism>
<protein>
    <recommendedName>
        <fullName evidence="2">Ubiquitin-like-conjugating enzyme ATG10</fullName>
    </recommendedName>
    <alternativeName>
        <fullName evidence="6">Autophagy-related protein 10</fullName>
    </alternativeName>
</protein>
<evidence type="ECO:0000256" key="6">
    <source>
        <dbReference type="ARBA" id="ARBA00029833"/>
    </source>
</evidence>
<keyword evidence="5" id="KW-0072">Autophagy</keyword>
<dbReference type="Gene3D" id="3.30.1460.50">
    <property type="match status" value="1"/>
</dbReference>
<dbReference type="GO" id="GO:0061651">
    <property type="term" value="F:Atg12 conjugating enzyme activity"/>
    <property type="evidence" value="ECO:0007669"/>
    <property type="project" value="TreeGrafter"/>
</dbReference>
<evidence type="ECO:0000256" key="2">
    <source>
        <dbReference type="ARBA" id="ARBA00021099"/>
    </source>
</evidence>
<evidence type="ECO:0000313" key="7">
    <source>
        <dbReference type="EMBL" id="RKP24158.1"/>
    </source>
</evidence>
<dbReference type="InterPro" id="IPR007135">
    <property type="entry name" value="Atg3/Atg10"/>
</dbReference>
<keyword evidence="4" id="KW-0833">Ubl conjugation pathway</keyword>
<reference evidence="8" key="1">
    <citation type="journal article" date="2018" name="Nat. Microbiol.">
        <title>Leveraging single-cell genomics to expand the fungal tree of life.</title>
        <authorList>
            <person name="Ahrendt S.R."/>
            <person name="Quandt C.A."/>
            <person name="Ciobanu D."/>
            <person name="Clum A."/>
            <person name="Salamov A."/>
            <person name="Andreopoulos B."/>
            <person name="Cheng J.F."/>
            <person name="Woyke T."/>
            <person name="Pelin A."/>
            <person name="Henrissat B."/>
            <person name="Reynolds N.K."/>
            <person name="Benny G.L."/>
            <person name="Smith M.E."/>
            <person name="James T.Y."/>
            <person name="Grigoriev I.V."/>
        </authorList>
    </citation>
    <scope>NUCLEOTIDE SEQUENCE [LARGE SCALE GENOMIC DNA]</scope>
    <source>
        <strain evidence="8">Benny S71-1</strain>
    </source>
</reference>
<dbReference type="Pfam" id="PF03987">
    <property type="entry name" value="Autophagy_act_C"/>
    <property type="match status" value="1"/>
</dbReference>
<dbReference type="GO" id="GO:0000045">
    <property type="term" value="P:autophagosome assembly"/>
    <property type="evidence" value="ECO:0007669"/>
    <property type="project" value="TreeGrafter"/>
</dbReference>
<dbReference type="GO" id="GO:0000422">
    <property type="term" value="P:autophagy of mitochondrion"/>
    <property type="evidence" value="ECO:0007669"/>
    <property type="project" value="TreeGrafter"/>
</dbReference>
<evidence type="ECO:0000256" key="3">
    <source>
        <dbReference type="ARBA" id="ARBA00022679"/>
    </source>
</evidence>
<name>A0A4P9YWD0_9FUNG</name>
<accession>A0A4P9YWD0</accession>
<proteinExistence type="inferred from homology"/>
<evidence type="ECO:0000256" key="1">
    <source>
        <dbReference type="ARBA" id="ARBA00005696"/>
    </source>
</evidence>
<sequence length="190" mass="20976">MQPPVDYPFLTRDEFHKAARLFADRAAMLDEPWQLVEETMNDDDDDGDDDEAWDVAAVASSDDASGLEWTTWQYQIVYSPSYRLPVLYFHGWRADGTAIHLADLPAGLPPQLHLLQANVRAGHITQSSHSIHDMAAYQLHPCGSADLLRTVAESASMPLCRYLACWLSLVGPSAGLTISSKYIQPTSASS</sequence>
<dbReference type="Proteomes" id="UP000278143">
    <property type="component" value="Unassembled WGS sequence"/>
</dbReference>
<dbReference type="OrthoDB" id="4089664at2759"/>
<keyword evidence="3" id="KW-0808">Transferase</keyword>
<evidence type="ECO:0000313" key="8">
    <source>
        <dbReference type="Proteomes" id="UP000278143"/>
    </source>
</evidence>
<dbReference type="PANTHER" id="PTHR14957">
    <property type="entry name" value="UBIQUITIN-LIKE-CONJUGATING ENZYME ATG10"/>
    <property type="match status" value="1"/>
</dbReference>
<evidence type="ECO:0000256" key="4">
    <source>
        <dbReference type="ARBA" id="ARBA00022786"/>
    </source>
</evidence>
<evidence type="ECO:0000256" key="5">
    <source>
        <dbReference type="ARBA" id="ARBA00023006"/>
    </source>
</evidence>
<dbReference type="AlphaFoldDB" id="A0A4P9YWD0"/>
<dbReference type="PANTHER" id="PTHR14957:SF1">
    <property type="entry name" value="UBIQUITIN-LIKE-CONJUGATING ENZYME ATG10"/>
    <property type="match status" value="1"/>
</dbReference>
<dbReference type="GO" id="GO:0032446">
    <property type="term" value="P:protein modification by small protein conjugation"/>
    <property type="evidence" value="ECO:0007669"/>
    <property type="project" value="TreeGrafter"/>
</dbReference>
<dbReference type="GO" id="GO:0005829">
    <property type="term" value="C:cytosol"/>
    <property type="evidence" value="ECO:0007669"/>
    <property type="project" value="TreeGrafter"/>
</dbReference>
<dbReference type="EMBL" id="KZ990411">
    <property type="protein sequence ID" value="RKP24158.1"/>
    <property type="molecule type" value="Genomic_DNA"/>
</dbReference>
<gene>
    <name evidence="7" type="ORF">SYNPS1DRAFT_30072</name>
</gene>
<keyword evidence="8" id="KW-1185">Reference proteome</keyword>